<dbReference type="GO" id="GO:0005975">
    <property type="term" value="P:carbohydrate metabolic process"/>
    <property type="evidence" value="ECO:0007669"/>
    <property type="project" value="InterPro"/>
</dbReference>
<evidence type="ECO:0000259" key="1">
    <source>
        <dbReference type="Pfam" id="PF00534"/>
    </source>
</evidence>
<dbReference type="GO" id="GO:0016757">
    <property type="term" value="F:glycosyltransferase activity"/>
    <property type="evidence" value="ECO:0007669"/>
    <property type="project" value="InterPro"/>
</dbReference>
<sequence length="763" mass="87576">MRGTTKGASPDFNVAFVGTYVPRLCGIATFTHDIAKSVAMWYPDDAFENRCVRVVAMSNGVYSYPREVFFDIREKFKTDYIKAAEFINISNVNVVSLQHEFGIYGGEHGGYVLDFLKNLKKPVVTTLHTVLEKPIEGQKEVLEEICSLSSRIVVCAQKAQEILERVYRVSSEKISMIYHGAPDVPFMDPSYYKDILNLEGKTVILTFGLLGPSKGIEYGIEALSKIYRDYPNAVYVVLGATHPEVKRLYGESYRISLQKMAYEEGIVDNVIFIDRYVSFEELMNFLIMADIYLTPYLSLEQIVSGTLTYAIAAGKAIISTPYWYAQEMLQDERGVLVPFRDSDALSNALRRLLTDVPYRNRLRKNAYDFGRKMIWKNVAREYIELFDEAIKTYSKEKNFIYISKKDLIGKESFQTKLPSVHLAHLKFLTDETGILQHALYNMPNRNHGYCIDDNARAFMVLILYYELFKDQSILYLLYRFLSFIHNAFEERTGRFLNFLKYDRTWIDDFSEDAHARTLLALATAIQWPAVPELIPICATIFEKGIKQVTDFTSVRGISLSIIACDKFVRTYPGAKEIKDILINLSEKLFDLYRNNISDDWIFPENILTYDNARQPQALIRAGQQLGSDEMIELGIRSLRWLIEIQTNQETQYLSIIGNRGWYRRGSSKAQFDQQPIELSSLSCACIDAYFQTGDKYFYNNVMKALRWFLGENDSFCPVAKVETGGCYDGLEPQGVNKNMGAESTISYLMTLLHAYKLIFKRGD</sequence>
<accession>A0A2R4VYN9</accession>
<dbReference type="Pfam" id="PF00534">
    <property type="entry name" value="Glycos_transf_1"/>
    <property type="match status" value="1"/>
</dbReference>
<proteinExistence type="predicted"/>
<dbReference type="SUPFAM" id="SSF48208">
    <property type="entry name" value="Six-hairpin glycosidases"/>
    <property type="match status" value="1"/>
</dbReference>
<dbReference type="AlphaFoldDB" id="A0A2R4VYN9"/>
<dbReference type="Proteomes" id="UP000244792">
    <property type="component" value="Chromosome"/>
</dbReference>
<evidence type="ECO:0000313" key="2">
    <source>
        <dbReference type="EMBL" id="AWB09635.1"/>
    </source>
</evidence>
<dbReference type="InterPro" id="IPR008928">
    <property type="entry name" value="6-hairpin_glycosidase_sf"/>
</dbReference>
<dbReference type="EMBL" id="CP020921">
    <property type="protein sequence ID" value="AWB09635.1"/>
    <property type="molecule type" value="Genomic_DNA"/>
</dbReference>
<keyword evidence="2" id="KW-0808">Transferase</keyword>
<gene>
    <name evidence="2" type="ORF">TDSAC_0251</name>
</gene>
<dbReference type="PANTHER" id="PTHR12526">
    <property type="entry name" value="GLYCOSYLTRANSFERASE"/>
    <property type="match status" value="1"/>
</dbReference>
<name>A0A2R4VYN9_THEAF</name>
<feature type="domain" description="Glycosyl transferase family 1" evidence="1">
    <location>
        <begin position="198"/>
        <end position="368"/>
    </location>
</feature>
<keyword evidence="3" id="KW-1185">Reference proteome</keyword>
<evidence type="ECO:0000313" key="3">
    <source>
        <dbReference type="Proteomes" id="UP000244792"/>
    </source>
</evidence>
<dbReference type="Gene3D" id="3.40.50.2000">
    <property type="entry name" value="Glycogen Phosphorylase B"/>
    <property type="match status" value="2"/>
</dbReference>
<dbReference type="KEGG" id="taci:TDSAC_0251"/>
<dbReference type="InterPro" id="IPR001296">
    <property type="entry name" value="Glyco_trans_1"/>
</dbReference>
<reference evidence="2 3" key="1">
    <citation type="submission" date="2017-04" db="EMBL/GenBank/DDBJ databases">
        <title>Genomic insights into metabolism of Thermodesulfobium acidiphilum.</title>
        <authorList>
            <person name="Toshchakov S.V."/>
            <person name="Frolov E.N."/>
            <person name="Kublanov I.V."/>
            <person name="Samarov N.I."/>
            <person name="Novikov A."/>
            <person name="Lebedinsky A.V."/>
            <person name="Bonch-Osmolovskaya E.A."/>
            <person name="Chernyh N.A."/>
        </authorList>
    </citation>
    <scope>NUCLEOTIDE SEQUENCE [LARGE SCALE GENOMIC DNA]</scope>
    <source>
        <strain evidence="2 3">3127-1</strain>
    </source>
</reference>
<dbReference type="SUPFAM" id="SSF53756">
    <property type="entry name" value="UDP-Glycosyltransferase/glycogen phosphorylase"/>
    <property type="match status" value="1"/>
</dbReference>
<dbReference type="PANTHER" id="PTHR12526:SF572">
    <property type="entry name" value="BLL5144 PROTEIN"/>
    <property type="match status" value="1"/>
</dbReference>
<protein>
    <submittedName>
        <fullName evidence="2">Glycosyltransferase involved in cell wall bisynthesis</fullName>
    </submittedName>
</protein>
<dbReference type="CDD" id="cd03822">
    <property type="entry name" value="GT4_mannosyltransferase-like"/>
    <property type="match status" value="1"/>
</dbReference>
<organism evidence="2 3">
    <name type="scientific">Thermodesulfobium acidiphilum</name>
    <dbReference type="NCBI Taxonomy" id="1794699"/>
    <lineage>
        <taxon>Bacteria</taxon>
        <taxon>Pseudomonadati</taxon>
        <taxon>Thermodesulfobiota</taxon>
        <taxon>Thermodesulfobiia</taxon>
        <taxon>Thermodesulfobiales</taxon>
        <taxon>Thermodesulfobiaceae</taxon>
        <taxon>Thermodesulfobium</taxon>
    </lineage>
</organism>
<dbReference type="RefSeq" id="WP_108308197.1">
    <property type="nucleotide sequence ID" value="NZ_CP020921.1"/>
</dbReference>
<dbReference type="OrthoDB" id="9765330at2"/>